<gene>
    <name evidence="13" type="ORF">Cfor_04373</name>
</gene>
<reference evidence="14" key="1">
    <citation type="submission" date="2020-01" db="EMBL/GenBank/DDBJ databases">
        <title>Draft genome sequence of the Termite Coptotermes fromosanus.</title>
        <authorList>
            <person name="Itakura S."/>
            <person name="Yosikawa Y."/>
            <person name="Umezawa K."/>
        </authorList>
    </citation>
    <scope>NUCLEOTIDE SEQUENCE [LARGE SCALE GENOMIC DNA]</scope>
</reference>
<dbReference type="GO" id="GO:0008890">
    <property type="term" value="F:glycine C-acetyltransferase activity"/>
    <property type="evidence" value="ECO:0007669"/>
    <property type="project" value="UniProtKB-EC"/>
</dbReference>
<dbReference type="FunFam" id="3.90.1150.10:FF:000004">
    <property type="entry name" value="2-amino-3-ketobutyrate coenzyme A ligase"/>
    <property type="match status" value="1"/>
</dbReference>
<dbReference type="SUPFAM" id="SSF53383">
    <property type="entry name" value="PLP-dependent transferases"/>
    <property type="match status" value="1"/>
</dbReference>
<comment type="caution">
    <text evidence="13">The sequence shown here is derived from an EMBL/GenBank/DDBJ whole genome shotgun (WGS) entry which is preliminary data.</text>
</comment>
<evidence type="ECO:0000256" key="11">
    <source>
        <dbReference type="SAM" id="SignalP"/>
    </source>
</evidence>
<evidence type="ECO:0000256" key="4">
    <source>
        <dbReference type="ARBA" id="ARBA00022898"/>
    </source>
</evidence>
<dbReference type="InParanoid" id="A0A6L2PIL0"/>
<dbReference type="InterPro" id="IPR050087">
    <property type="entry name" value="AON_synthase_class-II"/>
</dbReference>
<dbReference type="GO" id="GO:0005739">
    <property type="term" value="C:mitochondrion"/>
    <property type="evidence" value="ECO:0007669"/>
    <property type="project" value="TreeGrafter"/>
</dbReference>
<evidence type="ECO:0000256" key="1">
    <source>
        <dbReference type="ARBA" id="ARBA00001933"/>
    </source>
</evidence>
<evidence type="ECO:0000256" key="6">
    <source>
        <dbReference type="ARBA" id="ARBA00052559"/>
    </source>
</evidence>
<comment type="similarity">
    <text evidence="2">Belongs to the class-II pyridoxal-phosphate-dependent aminotransferase family.</text>
</comment>
<name>A0A6L2PIL0_COPFO</name>
<comment type="cofactor">
    <cofactor evidence="1">
        <name>pyridoxal 5'-phosphate</name>
        <dbReference type="ChEBI" id="CHEBI:597326"/>
    </cofactor>
</comment>
<proteinExistence type="inferred from homology"/>
<evidence type="ECO:0000256" key="9">
    <source>
        <dbReference type="ARBA" id="ARBA00075633"/>
    </source>
</evidence>
<evidence type="ECO:0000256" key="8">
    <source>
        <dbReference type="ARBA" id="ARBA00069660"/>
    </source>
</evidence>
<dbReference type="PANTHER" id="PTHR13693:SF102">
    <property type="entry name" value="2-AMINO-3-KETOBUTYRATE COENZYME A LIGASE, MITOCHONDRIAL"/>
    <property type="match status" value="1"/>
</dbReference>
<sequence>MATPHKSSPPVSATALWMFTCFQPAVSAWKMASVFRRTATRRVSIRQTHSLGLLRQTAIEELVKIKDAGTWKSERVITSKQGSLVTVEGHPQQNILNFCSNNYLGLATHPAIIAAAQAALQKYGAGLSSVRFICGTQDIHKELEHKIANFHQRDDAILYPSCFDANAGIFEVLLTEKDAVFSDELNHASIIDGLRLCKARKHRYRHMDMLDLEQHLKEEKTARLKLIVTDGVFSMDGDVAPLDKICTVAKEYGALVFIDEAHATGFFGKTGRGTEEYHNIIGEVDIINSTLGKAMGGASGGYTAGPKELIDLLRQRGRPYLFSNSLPPPVVATGIKAFDIVLSSSNLAERVRHNTERFRDAMIKAGFTIAGKDHPICPIMLSQERLASVFADEMLARGVYVIGFSYPVVPKGTARIRVQLSASHSDEDIDKAVTAFTEVGKKLKVIS</sequence>
<evidence type="ECO:0000256" key="2">
    <source>
        <dbReference type="ARBA" id="ARBA00008392"/>
    </source>
</evidence>
<dbReference type="NCBIfam" id="NF005394">
    <property type="entry name" value="PRK06939.1"/>
    <property type="match status" value="1"/>
</dbReference>
<dbReference type="InterPro" id="IPR001917">
    <property type="entry name" value="Aminotrans_II_pyridoxalP_BS"/>
</dbReference>
<feature type="chain" id="PRO_5026927137" description="2-amino-3-ketobutyrate coenzyme A ligase, mitochondrial" evidence="11">
    <location>
        <begin position="29"/>
        <end position="447"/>
    </location>
</feature>
<dbReference type="InterPro" id="IPR015422">
    <property type="entry name" value="PyrdxlP-dep_Trfase_small"/>
</dbReference>
<dbReference type="CDD" id="cd06454">
    <property type="entry name" value="KBL_like"/>
    <property type="match status" value="1"/>
</dbReference>
<dbReference type="GO" id="GO:0006567">
    <property type="term" value="P:L-threonine catabolic process"/>
    <property type="evidence" value="ECO:0007669"/>
    <property type="project" value="InterPro"/>
</dbReference>
<dbReference type="OrthoDB" id="10263824at2759"/>
<comment type="catalytic activity">
    <reaction evidence="6">
        <text>glycine + acetyl-CoA = (2S)-2-amino-3-oxobutanoate + CoA</text>
        <dbReference type="Rhea" id="RHEA:20736"/>
        <dbReference type="ChEBI" id="CHEBI:57287"/>
        <dbReference type="ChEBI" id="CHEBI:57288"/>
        <dbReference type="ChEBI" id="CHEBI:57305"/>
        <dbReference type="ChEBI" id="CHEBI:78948"/>
        <dbReference type="EC" id="2.3.1.29"/>
    </reaction>
    <physiologicalReaction direction="right-to-left" evidence="6">
        <dbReference type="Rhea" id="RHEA:20738"/>
    </physiologicalReaction>
</comment>
<feature type="domain" description="Aminotransferase class I/classII large" evidence="12">
    <location>
        <begin position="94"/>
        <end position="435"/>
    </location>
</feature>
<dbReference type="EMBL" id="BLKM01000363">
    <property type="protein sequence ID" value="GFG32393.1"/>
    <property type="molecule type" value="Genomic_DNA"/>
</dbReference>
<dbReference type="Proteomes" id="UP000502823">
    <property type="component" value="Unassembled WGS sequence"/>
</dbReference>
<dbReference type="GO" id="GO:0030170">
    <property type="term" value="F:pyridoxal phosphate binding"/>
    <property type="evidence" value="ECO:0007669"/>
    <property type="project" value="InterPro"/>
</dbReference>
<evidence type="ECO:0000256" key="10">
    <source>
        <dbReference type="ARBA" id="ARBA00078624"/>
    </source>
</evidence>
<dbReference type="Gene3D" id="3.90.1150.10">
    <property type="entry name" value="Aspartate Aminotransferase, domain 1"/>
    <property type="match status" value="1"/>
</dbReference>
<dbReference type="AlphaFoldDB" id="A0A6L2PIL0"/>
<organism evidence="13 14">
    <name type="scientific">Coptotermes formosanus</name>
    <name type="common">Formosan subterranean termite</name>
    <dbReference type="NCBI Taxonomy" id="36987"/>
    <lineage>
        <taxon>Eukaryota</taxon>
        <taxon>Metazoa</taxon>
        <taxon>Ecdysozoa</taxon>
        <taxon>Arthropoda</taxon>
        <taxon>Hexapoda</taxon>
        <taxon>Insecta</taxon>
        <taxon>Pterygota</taxon>
        <taxon>Neoptera</taxon>
        <taxon>Polyneoptera</taxon>
        <taxon>Dictyoptera</taxon>
        <taxon>Blattodea</taxon>
        <taxon>Blattoidea</taxon>
        <taxon>Termitoidae</taxon>
        <taxon>Rhinotermitidae</taxon>
        <taxon>Coptotermes</taxon>
    </lineage>
</organism>
<protein>
    <recommendedName>
        <fullName evidence="8">2-amino-3-ketobutyrate coenzyme A ligase, mitochondrial</fullName>
        <ecNumber evidence="7">2.3.1.29</ecNumber>
    </recommendedName>
    <alternativeName>
        <fullName evidence="9">Aminoacetone synthase</fullName>
    </alternativeName>
    <alternativeName>
        <fullName evidence="10">Glycine acetyltransferase</fullName>
    </alternativeName>
</protein>
<dbReference type="InterPro" id="IPR011282">
    <property type="entry name" value="2am3keto_CoA_ligase"/>
</dbReference>
<dbReference type="PROSITE" id="PS00599">
    <property type="entry name" value="AA_TRANSFER_CLASS_2"/>
    <property type="match status" value="1"/>
</dbReference>
<dbReference type="FunFam" id="3.40.640.10:FF:000006">
    <property type="entry name" value="5-aminolevulinate synthase, mitochondrial"/>
    <property type="match status" value="1"/>
</dbReference>
<keyword evidence="3" id="KW-0808">Transferase</keyword>
<dbReference type="Pfam" id="PF00155">
    <property type="entry name" value="Aminotran_1_2"/>
    <property type="match status" value="1"/>
</dbReference>
<dbReference type="HAMAP" id="MF_00985">
    <property type="entry name" value="2am3keto_CoA_ligase"/>
    <property type="match status" value="1"/>
</dbReference>
<dbReference type="InterPro" id="IPR015421">
    <property type="entry name" value="PyrdxlP-dep_Trfase_major"/>
</dbReference>
<evidence type="ECO:0000313" key="13">
    <source>
        <dbReference type="EMBL" id="GFG32393.1"/>
    </source>
</evidence>
<evidence type="ECO:0000259" key="12">
    <source>
        <dbReference type="Pfam" id="PF00155"/>
    </source>
</evidence>
<accession>A0A6L2PIL0</accession>
<dbReference type="EC" id="2.3.1.29" evidence="7"/>
<feature type="signal peptide" evidence="11">
    <location>
        <begin position="1"/>
        <end position="28"/>
    </location>
</feature>
<dbReference type="InterPro" id="IPR004839">
    <property type="entry name" value="Aminotransferase_I/II_large"/>
</dbReference>
<dbReference type="NCBIfam" id="TIGR01822">
    <property type="entry name" value="2am3keto_CoA"/>
    <property type="match status" value="1"/>
</dbReference>
<keyword evidence="4" id="KW-0663">Pyridoxal phosphate</keyword>
<keyword evidence="14" id="KW-1185">Reference proteome</keyword>
<dbReference type="Gene3D" id="3.40.640.10">
    <property type="entry name" value="Type I PLP-dependent aspartate aminotransferase-like (Major domain)"/>
    <property type="match status" value="1"/>
</dbReference>
<evidence type="ECO:0000256" key="5">
    <source>
        <dbReference type="ARBA" id="ARBA00023315"/>
    </source>
</evidence>
<keyword evidence="11" id="KW-0732">Signal</keyword>
<evidence type="ECO:0000256" key="3">
    <source>
        <dbReference type="ARBA" id="ARBA00022679"/>
    </source>
</evidence>
<evidence type="ECO:0000256" key="7">
    <source>
        <dbReference type="ARBA" id="ARBA00067076"/>
    </source>
</evidence>
<dbReference type="PANTHER" id="PTHR13693">
    <property type="entry name" value="CLASS II AMINOTRANSFERASE/8-AMINO-7-OXONONANOATE SYNTHASE"/>
    <property type="match status" value="1"/>
</dbReference>
<dbReference type="FunCoup" id="A0A6L2PIL0">
    <property type="interactions" value="131"/>
</dbReference>
<keyword evidence="5" id="KW-0012">Acyltransferase</keyword>
<evidence type="ECO:0000313" key="14">
    <source>
        <dbReference type="Proteomes" id="UP000502823"/>
    </source>
</evidence>
<dbReference type="InterPro" id="IPR015424">
    <property type="entry name" value="PyrdxlP-dep_Trfase"/>
</dbReference>